<sequence length="103" mass="12219">MRVEAIRYDPELNWQVLESPHFLVYFSKLQNNEKNDENFSYNNEQLAQQIADIVEETYHQVNTQLDSPNKYHHLQKVAIIMEDFSDYALGFASSFPHRVIRLS</sequence>
<dbReference type="AlphaFoldDB" id="X1SFE3"/>
<proteinExistence type="predicted"/>
<reference evidence="1" key="1">
    <citation type="journal article" date="2014" name="Front. Microbiol.">
        <title>High frequency of phylogenetically diverse reductive dehalogenase-homologous genes in deep subseafloor sedimentary metagenomes.</title>
        <authorList>
            <person name="Kawai M."/>
            <person name="Futagami T."/>
            <person name="Toyoda A."/>
            <person name="Takaki Y."/>
            <person name="Nishi S."/>
            <person name="Hori S."/>
            <person name="Arai W."/>
            <person name="Tsubouchi T."/>
            <person name="Morono Y."/>
            <person name="Uchiyama I."/>
            <person name="Ito T."/>
            <person name="Fujiyama A."/>
            <person name="Inagaki F."/>
            <person name="Takami H."/>
        </authorList>
    </citation>
    <scope>NUCLEOTIDE SEQUENCE</scope>
    <source>
        <strain evidence="1">Expedition CK06-06</strain>
    </source>
</reference>
<gene>
    <name evidence="1" type="ORF">S12H4_20244</name>
</gene>
<accession>X1SFE3</accession>
<name>X1SFE3_9ZZZZ</name>
<protein>
    <submittedName>
        <fullName evidence="1">Uncharacterized protein</fullName>
    </submittedName>
</protein>
<comment type="caution">
    <text evidence="1">The sequence shown here is derived from an EMBL/GenBank/DDBJ whole genome shotgun (WGS) entry which is preliminary data.</text>
</comment>
<evidence type="ECO:0000313" key="1">
    <source>
        <dbReference type="EMBL" id="GAI74130.1"/>
    </source>
</evidence>
<feature type="non-terminal residue" evidence="1">
    <location>
        <position position="103"/>
    </location>
</feature>
<organism evidence="1">
    <name type="scientific">marine sediment metagenome</name>
    <dbReference type="NCBI Taxonomy" id="412755"/>
    <lineage>
        <taxon>unclassified sequences</taxon>
        <taxon>metagenomes</taxon>
        <taxon>ecological metagenomes</taxon>
    </lineage>
</organism>
<dbReference type="EMBL" id="BARW01010231">
    <property type="protein sequence ID" value="GAI74130.1"/>
    <property type="molecule type" value="Genomic_DNA"/>
</dbReference>